<feature type="active site" evidence="5">
    <location>
        <position position="210"/>
    </location>
</feature>
<dbReference type="GO" id="GO:0019544">
    <property type="term" value="P:L-arginine catabolic process to L-glutamate"/>
    <property type="evidence" value="ECO:0007669"/>
    <property type="project" value="UniProtKB-UniRule"/>
</dbReference>
<dbReference type="EMBL" id="CWJI01000001">
    <property type="protein sequence ID" value="CRY54119.1"/>
    <property type="molecule type" value="Genomic_DNA"/>
</dbReference>
<dbReference type="HAMAP" id="MF_00767">
    <property type="entry name" value="Arg_catab_AstE"/>
    <property type="match status" value="1"/>
</dbReference>
<dbReference type="GO" id="GO:0019545">
    <property type="term" value="P:L-arginine catabolic process to succinate"/>
    <property type="evidence" value="ECO:0007669"/>
    <property type="project" value="UniProtKB-UniRule"/>
</dbReference>
<dbReference type="EC" id="3.5.1.96" evidence="5 6"/>
<sequence>MLNFLSITLAGGSRQTPQGETSNLKWQWLGEGILMLTPHNVYTQSVVISAGIHGNETAPIEIVNQLVSDLLADKLPLAVRLLVILGNPPAIRAGKRYLTADINRMFGGRHQNASSSDETQRAAFLEQVVVNFFDADNYSTRQHFDLHTAIRGSHHTRFGLLPYQTVPYCADMFRWLQDIELDALVMHTSAGGTFAHFSSEFCSAASCTLELGKARPFGENQLAQFKGIIAGLEALVSRRQLPARATGKILMYRVVKSLLKQHSDFKLLVADDTLNFTPFKRGTLLSEQPNDSYHVQHEMEWILFPNPQVAMGLRAGIMLVQMNETELPIA</sequence>
<dbReference type="Gene3D" id="3.40.630.10">
    <property type="entry name" value="Zn peptidases"/>
    <property type="match status" value="1"/>
</dbReference>
<proteinExistence type="inferred from homology"/>
<dbReference type="NCBIfam" id="NF003706">
    <property type="entry name" value="PRK05324.1"/>
    <property type="match status" value="1"/>
</dbReference>
<evidence type="ECO:0000256" key="3">
    <source>
        <dbReference type="ARBA" id="ARBA00022801"/>
    </source>
</evidence>
<dbReference type="PANTHER" id="PTHR15162:SF7">
    <property type="entry name" value="SUCCINYLGLUTAMATE DESUCCINYLASE"/>
    <property type="match status" value="1"/>
</dbReference>
<dbReference type="InterPro" id="IPR050178">
    <property type="entry name" value="AspA/AstE_fam"/>
</dbReference>
<dbReference type="GO" id="GO:0008270">
    <property type="term" value="F:zinc ion binding"/>
    <property type="evidence" value="ECO:0007669"/>
    <property type="project" value="UniProtKB-UniRule"/>
</dbReference>
<dbReference type="FunFam" id="3.40.630.10:FF:000017">
    <property type="entry name" value="Succinylglutamate desuccinylase"/>
    <property type="match status" value="1"/>
</dbReference>
<dbReference type="GO" id="GO:0009017">
    <property type="term" value="F:succinylglutamate desuccinylase activity"/>
    <property type="evidence" value="ECO:0007669"/>
    <property type="project" value="UniProtKB-UniRule"/>
</dbReference>
<feature type="binding site" evidence="5">
    <location>
        <position position="56"/>
    </location>
    <ligand>
        <name>Zn(2+)</name>
        <dbReference type="ChEBI" id="CHEBI:29105"/>
    </ligand>
</feature>
<organism evidence="9 10">
    <name type="scientific">Yersinia intermedia</name>
    <dbReference type="NCBI Taxonomy" id="631"/>
    <lineage>
        <taxon>Bacteria</taxon>
        <taxon>Pseudomonadati</taxon>
        <taxon>Pseudomonadota</taxon>
        <taxon>Gammaproteobacteria</taxon>
        <taxon>Enterobacterales</taxon>
        <taxon>Yersiniaceae</taxon>
        <taxon>Yersinia</taxon>
    </lineage>
</organism>
<evidence type="ECO:0000259" key="7">
    <source>
        <dbReference type="Pfam" id="PF04952"/>
    </source>
</evidence>
<dbReference type="SUPFAM" id="SSF53187">
    <property type="entry name" value="Zn-dependent exopeptidases"/>
    <property type="match status" value="1"/>
</dbReference>
<evidence type="ECO:0000313" key="9">
    <source>
        <dbReference type="EMBL" id="CRY54119.1"/>
    </source>
</evidence>
<evidence type="ECO:0000256" key="6">
    <source>
        <dbReference type="NCBIfam" id="TIGR03242"/>
    </source>
</evidence>
<feature type="binding site" evidence="5">
    <location>
        <position position="53"/>
    </location>
    <ligand>
        <name>Zn(2+)</name>
        <dbReference type="ChEBI" id="CHEBI:29105"/>
    </ligand>
</feature>
<evidence type="ECO:0000259" key="8">
    <source>
        <dbReference type="Pfam" id="PF24827"/>
    </source>
</evidence>
<dbReference type="Proteomes" id="UP000043316">
    <property type="component" value="Unassembled WGS sequence"/>
</dbReference>
<gene>
    <name evidence="5 9" type="primary">astE</name>
    <name evidence="9" type="ORF">ERS008476_01032</name>
</gene>
<comment type="catalytic activity">
    <reaction evidence="5">
        <text>N-succinyl-L-glutamate + H2O = L-glutamate + succinate</text>
        <dbReference type="Rhea" id="RHEA:15169"/>
        <dbReference type="ChEBI" id="CHEBI:15377"/>
        <dbReference type="ChEBI" id="CHEBI:29985"/>
        <dbReference type="ChEBI" id="CHEBI:30031"/>
        <dbReference type="ChEBI" id="CHEBI:58763"/>
        <dbReference type="EC" id="3.5.1.96"/>
    </reaction>
</comment>
<dbReference type="Pfam" id="PF24827">
    <property type="entry name" value="AstE_AspA_cat"/>
    <property type="match status" value="1"/>
</dbReference>
<keyword evidence="3 5" id="KW-0378">Hydrolase</keyword>
<protein>
    <recommendedName>
        <fullName evidence="5 6">Succinylglutamate desuccinylase</fullName>
        <ecNumber evidence="5 6">3.5.1.96</ecNumber>
    </recommendedName>
</protein>
<keyword evidence="1 5" id="KW-0056">Arginine metabolism</keyword>
<keyword evidence="4 5" id="KW-0862">Zinc</keyword>
<dbReference type="GO" id="GO:0016788">
    <property type="term" value="F:hydrolase activity, acting on ester bonds"/>
    <property type="evidence" value="ECO:0007669"/>
    <property type="project" value="UniProtKB-UniRule"/>
</dbReference>
<keyword evidence="2 5" id="KW-0479">Metal-binding</keyword>
<feature type="binding site" evidence="5">
    <location>
        <position position="147"/>
    </location>
    <ligand>
        <name>Zn(2+)</name>
        <dbReference type="ChEBI" id="CHEBI:29105"/>
    </ligand>
</feature>
<accession>A0A0H5LSM1</accession>
<dbReference type="AlphaFoldDB" id="A0A0H5LSM1"/>
<feature type="domain" description="Succinylglutamate desuccinylase/Aspartoacylase catalytic" evidence="8">
    <location>
        <begin position="43"/>
        <end position="234"/>
    </location>
</feature>
<dbReference type="InterPro" id="IPR007036">
    <property type="entry name" value="Aste_AspA_hybrid_dom"/>
</dbReference>
<dbReference type="PANTHER" id="PTHR15162">
    <property type="entry name" value="ASPARTOACYLASE"/>
    <property type="match status" value="1"/>
</dbReference>
<comment type="similarity">
    <text evidence="5">Belongs to the AspA/AstE family. Succinylglutamate desuccinylase subfamily.</text>
</comment>
<comment type="function">
    <text evidence="5">Transforms N(2)-succinylglutamate into succinate and glutamate.</text>
</comment>
<feature type="domain" description="AstE/AspA barrel-sandwich hybrid" evidence="7">
    <location>
        <begin position="249"/>
        <end position="321"/>
    </location>
</feature>
<evidence type="ECO:0000313" key="10">
    <source>
        <dbReference type="Proteomes" id="UP000043316"/>
    </source>
</evidence>
<evidence type="ECO:0000256" key="4">
    <source>
        <dbReference type="ARBA" id="ARBA00022833"/>
    </source>
</evidence>
<dbReference type="Pfam" id="PF04952">
    <property type="entry name" value="AstE_AspA_hybrid"/>
    <property type="match status" value="1"/>
</dbReference>
<comment type="cofactor">
    <cofactor evidence="5">
        <name>Zn(2+)</name>
        <dbReference type="ChEBI" id="CHEBI:29105"/>
    </cofactor>
    <text evidence="5">Binds 1 zinc ion per subunit.</text>
</comment>
<comment type="pathway">
    <text evidence="5">Amino-acid degradation; L-arginine degradation via AST pathway; L-glutamate and succinate from L-arginine: step 5/5.</text>
</comment>
<reference evidence="10" key="1">
    <citation type="submission" date="2015-03" db="EMBL/GenBank/DDBJ databases">
        <authorList>
            <consortium name="Pathogen Informatics"/>
        </authorList>
    </citation>
    <scope>NUCLEOTIDE SEQUENCE [LARGE SCALE GENOMIC DNA]</scope>
    <source>
        <strain evidence="10">R148</strain>
    </source>
</reference>
<evidence type="ECO:0000256" key="2">
    <source>
        <dbReference type="ARBA" id="ARBA00022723"/>
    </source>
</evidence>
<dbReference type="PIRSF" id="PIRSF017020">
    <property type="entry name" value="AstE"/>
    <property type="match status" value="1"/>
</dbReference>
<dbReference type="UniPathway" id="UPA00185">
    <property type="reaction ID" value="UER00283"/>
</dbReference>
<dbReference type="InterPro" id="IPR016681">
    <property type="entry name" value="SuccinylGlu_desuccinylase"/>
</dbReference>
<dbReference type="InterPro" id="IPR055438">
    <property type="entry name" value="AstE_AspA_cat"/>
</dbReference>
<evidence type="ECO:0000256" key="5">
    <source>
        <dbReference type="HAMAP-Rule" id="MF_00767"/>
    </source>
</evidence>
<dbReference type="NCBIfam" id="TIGR03242">
    <property type="entry name" value="arg_catab_astE"/>
    <property type="match status" value="1"/>
</dbReference>
<dbReference type="CDD" id="cd03855">
    <property type="entry name" value="M14_ASTE"/>
    <property type="match status" value="1"/>
</dbReference>
<dbReference type="RefSeq" id="WP_053009047.1">
    <property type="nucleotide sequence ID" value="NZ_CWJI01000001.1"/>
</dbReference>
<evidence type="ECO:0000256" key="1">
    <source>
        <dbReference type="ARBA" id="ARBA00022503"/>
    </source>
</evidence>
<name>A0A0H5LSM1_YERIN</name>